<protein>
    <submittedName>
        <fullName evidence="3">Uncharacterized protein</fullName>
    </submittedName>
</protein>
<evidence type="ECO:0000313" key="4">
    <source>
        <dbReference type="Proteomes" id="UP000176944"/>
    </source>
</evidence>
<proteinExistence type="predicted"/>
<feature type="transmembrane region" description="Helical" evidence="2">
    <location>
        <begin position="81"/>
        <end position="103"/>
    </location>
</feature>
<gene>
    <name evidence="3" type="ORF">BJP36_03995</name>
</gene>
<feature type="coiled-coil region" evidence="1">
    <location>
        <begin position="106"/>
        <end position="171"/>
    </location>
</feature>
<organism evidence="3 4">
    <name type="scientific">Moorena producens (strain JHB)</name>
    <dbReference type="NCBI Taxonomy" id="1454205"/>
    <lineage>
        <taxon>Bacteria</taxon>
        <taxon>Bacillati</taxon>
        <taxon>Cyanobacteriota</taxon>
        <taxon>Cyanophyceae</taxon>
        <taxon>Coleofasciculales</taxon>
        <taxon>Coleofasciculaceae</taxon>
        <taxon>Moorena</taxon>
    </lineage>
</organism>
<reference evidence="4" key="1">
    <citation type="submission" date="2016-10" db="EMBL/GenBank/DDBJ databases">
        <title>Comparative genomics uncovers the prolific and rare metabolic potential of the cyanobacterial genus Moorea.</title>
        <authorList>
            <person name="Leao T."/>
            <person name="Castelao G."/>
            <person name="Korobeynikov A."/>
            <person name="Monroe E.A."/>
            <person name="Podell S."/>
            <person name="Glukhov E."/>
            <person name="Allen E."/>
            <person name="Gerwick W.H."/>
            <person name="Gerwick L."/>
        </authorList>
    </citation>
    <scope>NUCLEOTIDE SEQUENCE [LARGE SCALE GENOMIC DNA]</scope>
    <source>
        <strain evidence="4">JHB</strain>
    </source>
</reference>
<dbReference type="EMBL" id="CP017708">
    <property type="protein sequence ID" value="AOY79199.1"/>
    <property type="molecule type" value="Genomic_DNA"/>
</dbReference>
<dbReference type="Proteomes" id="UP000176944">
    <property type="component" value="Chromosome"/>
</dbReference>
<dbReference type="AlphaFoldDB" id="A0A1D9FUY8"/>
<keyword evidence="2" id="KW-1133">Transmembrane helix</keyword>
<evidence type="ECO:0000313" key="3">
    <source>
        <dbReference type="EMBL" id="AOY79199.1"/>
    </source>
</evidence>
<evidence type="ECO:0000256" key="1">
    <source>
        <dbReference type="SAM" id="Coils"/>
    </source>
</evidence>
<keyword evidence="1" id="KW-0175">Coiled coil</keyword>
<keyword evidence="2" id="KW-0472">Membrane</keyword>
<keyword evidence="2" id="KW-0812">Transmembrane</keyword>
<sequence>MSNNNHLTKKSTISNFAIDNKPLPNTALPVVTPVNPLANLQEQHIEEVAEALVEFQMTAMSDKKKHEQETKQLQKKMGRFTAIWMILILMVATAGAWTGYFFYTQLKELTTQINSVKEAQGELELAKQVQQLESQLSQLKKQVPSNLATDVEANQKKLSALEKQVQGVQESVKHRQQALVVLANAFQDLATFDQSNPLVNVTSGANSPKGGAGSQ</sequence>
<name>A0A1D9FUY8_MOOP1</name>
<accession>A0A1D9FUY8</accession>
<evidence type="ECO:0000256" key="2">
    <source>
        <dbReference type="SAM" id="Phobius"/>
    </source>
</evidence>